<comment type="caution">
    <text evidence="2">The sequence shown here is derived from an EMBL/GenBank/DDBJ whole genome shotgun (WGS) entry which is preliminary data.</text>
</comment>
<gene>
    <name evidence="2" type="ORF">Pfra01_002405600</name>
</gene>
<dbReference type="AlphaFoldDB" id="A0A9W7D423"/>
<reference evidence="2" key="1">
    <citation type="submission" date="2023-04" db="EMBL/GenBank/DDBJ databases">
        <title>Phytophthora fragariaefolia NBRC 109709.</title>
        <authorList>
            <person name="Ichikawa N."/>
            <person name="Sato H."/>
            <person name="Tonouchi N."/>
        </authorList>
    </citation>
    <scope>NUCLEOTIDE SEQUENCE</scope>
    <source>
        <strain evidence="2">NBRC 109709</strain>
    </source>
</reference>
<evidence type="ECO:0000313" key="3">
    <source>
        <dbReference type="Proteomes" id="UP001165121"/>
    </source>
</evidence>
<name>A0A9W7D423_9STRA</name>
<keyword evidence="3" id="KW-1185">Reference proteome</keyword>
<evidence type="ECO:0000256" key="1">
    <source>
        <dbReference type="SAM" id="MobiDB-lite"/>
    </source>
</evidence>
<dbReference type="EMBL" id="BSXT01004097">
    <property type="protein sequence ID" value="GMF56670.1"/>
    <property type="molecule type" value="Genomic_DNA"/>
</dbReference>
<accession>A0A9W7D423</accession>
<proteinExistence type="predicted"/>
<protein>
    <submittedName>
        <fullName evidence="2">Unnamed protein product</fullName>
    </submittedName>
</protein>
<dbReference type="Proteomes" id="UP001165121">
    <property type="component" value="Unassembled WGS sequence"/>
</dbReference>
<evidence type="ECO:0000313" key="2">
    <source>
        <dbReference type="EMBL" id="GMF56670.1"/>
    </source>
</evidence>
<feature type="compositionally biased region" description="Polar residues" evidence="1">
    <location>
        <begin position="167"/>
        <end position="178"/>
    </location>
</feature>
<sequence length="178" mass="19025">MQCTRVHAARSLDARDGFERRVGAADARGRLLVREFPAAAEGGEDYEEALRRRLLPRSAVHAHSSTAASAVKIPPRMPEQAAGAEVEVVGRFKPQLEQREPKHSLVQHNARHATATVVSGHKSAVSSLVQSAKGPQASSPRALRRAAYVPAVVVGHGPDHRLRESSGPAQSSKCDGVL</sequence>
<organism evidence="2 3">
    <name type="scientific">Phytophthora fragariaefolia</name>
    <dbReference type="NCBI Taxonomy" id="1490495"/>
    <lineage>
        <taxon>Eukaryota</taxon>
        <taxon>Sar</taxon>
        <taxon>Stramenopiles</taxon>
        <taxon>Oomycota</taxon>
        <taxon>Peronosporomycetes</taxon>
        <taxon>Peronosporales</taxon>
        <taxon>Peronosporaceae</taxon>
        <taxon>Phytophthora</taxon>
    </lineage>
</organism>
<feature type="region of interest" description="Disordered" evidence="1">
    <location>
        <begin position="157"/>
        <end position="178"/>
    </location>
</feature>